<proteinExistence type="predicted"/>
<organism evidence="3">
    <name type="scientific">Cladocopium goreaui</name>
    <dbReference type="NCBI Taxonomy" id="2562237"/>
    <lineage>
        <taxon>Eukaryota</taxon>
        <taxon>Sar</taxon>
        <taxon>Alveolata</taxon>
        <taxon>Dinophyceae</taxon>
        <taxon>Suessiales</taxon>
        <taxon>Symbiodiniaceae</taxon>
        <taxon>Cladocopium</taxon>
    </lineage>
</organism>
<dbReference type="EMBL" id="CAMXCT010000033">
    <property type="protein sequence ID" value="CAI3972760.1"/>
    <property type="molecule type" value="Genomic_DNA"/>
</dbReference>
<keyword evidence="1" id="KW-0175">Coiled coil</keyword>
<dbReference type="AlphaFoldDB" id="A0A9P1BHS0"/>
<dbReference type="EMBL" id="CAMXCT020000033">
    <property type="protein sequence ID" value="CAL1126135.1"/>
    <property type="molecule type" value="Genomic_DNA"/>
</dbReference>
<dbReference type="Gene3D" id="3.30.420.10">
    <property type="entry name" value="Ribonuclease H-like superfamily/Ribonuclease H"/>
    <property type="match status" value="1"/>
</dbReference>
<reference evidence="4 5" key="2">
    <citation type="submission" date="2024-05" db="EMBL/GenBank/DDBJ databases">
        <authorList>
            <person name="Chen Y."/>
            <person name="Shah S."/>
            <person name="Dougan E. K."/>
            <person name="Thang M."/>
            <person name="Chan C."/>
        </authorList>
    </citation>
    <scope>NUCLEOTIDE SEQUENCE [LARGE SCALE GENOMIC DNA]</scope>
</reference>
<reference evidence="3" key="1">
    <citation type="submission" date="2022-10" db="EMBL/GenBank/DDBJ databases">
        <authorList>
            <person name="Chen Y."/>
            <person name="Dougan E. K."/>
            <person name="Chan C."/>
            <person name="Rhodes N."/>
            <person name="Thang M."/>
        </authorList>
    </citation>
    <scope>NUCLEOTIDE SEQUENCE</scope>
</reference>
<comment type="caution">
    <text evidence="3">The sequence shown here is derived from an EMBL/GenBank/DDBJ whole genome shotgun (WGS) entry which is preliminary data.</text>
</comment>
<protein>
    <submittedName>
        <fullName evidence="3">Uncharacterized protein</fullName>
    </submittedName>
</protein>
<keyword evidence="5" id="KW-1185">Reference proteome</keyword>
<dbReference type="SUPFAM" id="SSF53098">
    <property type="entry name" value="Ribonuclease H-like"/>
    <property type="match status" value="1"/>
</dbReference>
<dbReference type="InterPro" id="IPR036397">
    <property type="entry name" value="RNaseH_sf"/>
</dbReference>
<name>A0A9P1BHS0_9DINO</name>
<sequence>MPAWTSAEASTGSNTPFATSTFNPNTAEQLAQKKECVAALRAAYPDGNTIPSETKDLIDKMDKDIEKIEKDNNKFVTKNIHSATKSLGKAQKALTETLEAKKAHRTRWIKHITEAVTTWQEQLKEYQKQQASLQEVITKAKEDIELARSAIQTLSSTASQAMLASMPPITPVTAEQEDGATEADKEEEKLQGQLQTVLQDCAAVLSRECTTPTLDGEDMAMDDAERDKKELLLREEPALLLSYEEMTEMHERHMLSQIEHGAYLRIIVPPPLDNTWDIAHALRIFHEAYDLFEPTAAGRIAVDPVFIDIVLPTPPTSDLEDHLAHIILTQRPSTESCGLMDMNYCLGTLGLAAQELFLEDDTTEQEVEQELHKLGEMYPTDDAPGSITFLGWQAQQIMYEHQNRAFTGTDQIGAEFAEREALIFAGLWRLALNSTIPTIFRTDSSTTADQSMGRAGFAATHPTIALLRGTFQALTAGMRYSELEVSHVKGHAGDVWNELADFLAKSEAANGHRLHRQSINLLELQSIMPYLWMFLDSNSGLPSLTRHGFDVSPPNLPAADNSETVQQDPQGLSQCQDVNLSVASLNVGSLFLSPDGFSGKLTYLRQQMNAHAIHIMGIQEARSPPGVSTADDILRISGGSDNSNLGVELWISMTQPLLHKDGKRSKLARSNVQLLHHDPRRLVARGEKNTWTSPDGMHDHRPGDSFADVVFGLLWAKLLRKLESRKFRREYYSAQAGLSVVCERQTVNMQQEKYWDFLHNDQAAVILHKPATICEWEKWCADLADQPPPEWTQWTPQPQSLTRQKILLHAFAGRRRRGDIEWYLDVLSQQLEGCVILTVSIDIVIDSVHGDIAKEETRVMWLHHIRQGHVAGFIAGPPCNTWSRVRAVQLAGNKGPRVIRTPDAPWGLNELRLGELHQVTIGTILLGFAFECMLAMAMYSGSGLLEHPKDSEDESTVSIWRLPILRLLLQFPGMRLIHLSQGLFGAPSPKPTTLLVLRLPTLERSLHDGMLCSKLIFGTTTGKDDKGNFNTAPLKEYPPGLCRAIAQSFGTDFSASSTCVEHGDLPDLPISFLELCTKMRDHDFGNFIVESSSAVSAKPKRLRHGPAVGRAVSGYHPPVD</sequence>
<gene>
    <name evidence="3" type="ORF">C1SCF055_LOCUS1320</name>
</gene>
<feature type="coiled-coil region" evidence="1">
    <location>
        <begin position="109"/>
        <end position="143"/>
    </location>
</feature>
<dbReference type="Proteomes" id="UP001152797">
    <property type="component" value="Unassembled WGS sequence"/>
</dbReference>
<evidence type="ECO:0000313" key="3">
    <source>
        <dbReference type="EMBL" id="CAI3972760.1"/>
    </source>
</evidence>
<feature type="region of interest" description="Disordered" evidence="2">
    <location>
        <begin position="1"/>
        <end position="22"/>
    </location>
</feature>
<evidence type="ECO:0000256" key="2">
    <source>
        <dbReference type="SAM" id="MobiDB-lite"/>
    </source>
</evidence>
<accession>A0A9P1BHS0</accession>
<dbReference type="EMBL" id="CAMXCT030000033">
    <property type="protein sequence ID" value="CAL4760072.1"/>
    <property type="molecule type" value="Genomic_DNA"/>
</dbReference>
<feature type="compositionally biased region" description="Polar residues" evidence="2">
    <location>
        <begin position="7"/>
        <end position="22"/>
    </location>
</feature>
<dbReference type="GO" id="GO:0003676">
    <property type="term" value="F:nucleic acid binding"/>
    <property type="evidence" value="ECO:0007669"/>
    <property type="project" value="InterPro"/>
</dbReference>
<dbReference type="InterPro" id="IPR012337">
    <property type="entry name" value="RNaseH-like_sf"/>
</dbReference>
<evidence type="ECO:0000313" key="4">
    <source>
        <dbReference type="EMBL" id="CAL4760072.1"/>
    </source>
</evidence>
<evidence type="ECO:0000313" key="5">
    <source>
        <dbReference type="Proteomes" id="UP001152797"/>
    </source>
</evidence>
<evidence type="ECO:0000256" key="1">
    <source>
        <dbReference type="SAM" id="Coils"/>
    </source>
</evidence>